<dbReference type="STRING" id="1073089.A0A1L9R918"/>
<dbReference type="VEuPathDB" id="FungiDB:ASPWEDRAFT_45354"/>
<evidence type="ECO:0008006" key="3">
    <source>
        <dbReference type="Google" id="ProtNLM"/>
    </source>
</evidence>
<protein>
    <recommendedName>
        <fullName evidence="3">HEAT repeat domain-containing protein</fullName>
    </recommendedName>
</protein>
<proteinExistence type="predicted"/>
<keyword evidence="2" id="KW-1185">Reference proteome</keyword>
<dbReference type="OrthoDB" id="4510831at2759"/>
<dbReference type="GeneID" id="63752367"/>
<accession>A0A1L9R918</accession>
<dbReference type="EMBL" id="KV878216">
    <property type="protein sequence ID" value="OJJ31421.1"/>
    <property type="molecule type" value="Genomic_DNA"/>
</dbReference>
<dbReference type="Proteomes" id="UP000184383">
    <property type="component" value="Unassembled WGS sequence"/>
</dbReference>
<reference evidence="2" key="1">
    <citation type="journal article" date="2017" name="Genome Biol.">
        <title>Comparative genomics reveals high biological diversity and specific adaptations in the industrially and medically important fungal genus Aspergillus.</title>
        <authorList>
            <person name="de Vries R.P."/>
            <person name="Riley R."/>
            <person name="Wiebenga A."/>
            <person name="Aguilar-Osorio G."/>
            <person name="Amillis S."/>
            <person name="Uchima C.A."/>
            <person name="Anderluh G."/>
            <person name="Asadollahi M."/>
            <person name="Askin M."/>
            <person name="Barry K."/>
            <person name="Battaglia E."/>
            <person name="Bayram O."/>
            <person name="Benocci T."/>
            <person name="Braus-Stromeyer S.A."/>
            <person name="Caldana C."/>
            <person name="Canovas D."/>
            <person name="Cerqueira G.C."/>
            <person name="Chen F."/>
            <person name="Chen W."/>
            <person name="Choi C."/>
            <person name="Clum A."/>
            <person name="Dos Santos R.A."/>
            <person name="Damasio A.R."/>
            <person name="Diallinas G."/>
            <person name="Emri T."/>
            <person name="Fekete E."/>
            <person name="Flipphi M."/>
            <person name="Freyberg S."/>
            <person name="Gallo A."/>
            <person name="Gournas C."/>
            <person name="Habgood R."/>
            <person name="Hainaut M."/>
            <person name="Harispe M.L."/>
            <person name="Henrissat B."/>
            <person name="Hilden K.S."/>
            <person name="Hope R."/>
            <person name="Hossain A."/>
            <person name="Karabika E."/>
            <person name="Karaffa L."/>
            <person name="Karanyi Z."/>
            <person name="Krasevec N."/>
            <person name="Kuo A."/>
            <person name="Kusch H."/>
            <person name="LaButti K."/>
            <person name="Lagendijk E.L."/>
            <person name="Lapidus A."/>
            <person name="Levasseur A."/>
            <person name="Lindquist E."/>
            <person name="Lipzen A."/>
            <person name="Logrieco A.F."/>
            <person name="MacCabe A."/>
            <person name="Maekelae M.R."/>
            <person name="Malavazi I."/>
            <person name="Melin P."/>
            <person name="Meyer V."/>
            <person name="Mielnichuk N."/>
            <person name="Miskei M."/>
            <person name="Molnar A.P."/>
            <person name="Mule G."/>
            <person name="Ngan C.Y."/>
            <person name="Orejas M."/>
            <person name="Orosz E."/>
            <person name="Ouedraogo J.P."/>
            <person name="Overkamp K.M."/>
            <person name="Park H.-S."/>
            <person name="Perrone G."/>
            <person name="Piumi F."/>
            <person name="Punt P.J."/>
            <person name="Ram A.F."/>
            <person name="Ramon A."/>
            <person name="Rauscher S."/>
            <person name="Record E."/>
            <person name="Riano-Pachon D.M."/>
            <person name="Robert V."/>
            <person name="Roehrig J."/>
            <person name="Ruller R."/>
            <person name="Salamov A."/>
            <person name="Salih N.S."/>
            <person name="Samson R.A."/>
            <person name="Sandor E."/>
            <person name="Sanguinetti M."/>
            <person name="Schuetze T."/>
            <person name="Sepcic K."/>
            <person name="Shelest E."/>
            <person name="Sherlock G."/>
            <person name="Sophianopoulou V."/>
            <person name="Squina F.M."/>
            <person name="Sun H."/>
            <person name="Susca A."/>
            <person name="Todd R.B."/>
            <person name="Tsang A."/>
            <person name="Unkles S.E."/>
            <person name="van de Wiele N."/>
            <person name="van Rossen-Uffink D."/>
            <person name="Oliveira J.V."/>
            <person name="Vesth T.C."/>
            <person name="Visser J."/>
            <person name="Yu J.-H."/>
            <person name="Zhou M."/>
            <person name="Andersen M.R."/>
            <person name="Archer D.B."/>
            <person name="Baker S.E."/>
            <person name="Benoit I."/>
            <person name="Brakhage A.A."/>
            <person name="Braus G.H."/>
            <person name="Fischer R."/>
            <person name="Frisvad J.C."/>
            <person name="Goldman G.H."/>
            <person name="Houbraken J."/>
            <person name="Oakley B."/>
            <person name="Pocsi I."/>
            <person name="Scazzocchio C."/>
            <person name="Seiboth B."/>
            <person name="vanKuyk P.A."/>
            <person name="Wortman J."/>
            <person name="Dyer P.S."/>
            <person name="Grigoriev I.V."/>
        </authorList>
    </citation>
    <scope>NUCLEOTIDE SEQUENCE [LARGE SCALE GENOMIC DNA]</scope>
    <source>
        <strain evidence="2">DTO 134E9</strain>
    </source>
</reference>
<evidence type="ECO:0000313" key="2">
    <source>
        <dbReference type="Proteomes" id="UP000184383"/>
    </source>
</evidence>
<sequence length="177" mass="19966">MVRNNSAGFDLTKMVVDRQQPGFIVSEIALMIAASGREELIEMLQLWMDNGGSDIPIKEALVLEAARNYYHGPLIIDYLFELHRHSLPMTENVLVALAENPSPDTSHMLAETLERFPEAVLLSVVMQVTSQNISTLWLLLERATDLVPIRQVLEKIGAKRGEPRQEEARKTLTIFLD</sequence>
<name>A0A1L9R918_ASPWE</name>
<organism evidence="1 2">
    <name type="scientific">Aspergillus wentii DTO 134E9</name>
    <dbReference type="NCBI Taxonomy" id="1073089"/>
    <lineage>
        <taxon>Eukaryota</taxon>
        <taxon>Fungi</taxon>
        <taxon>Dikarya</taxon>
        <taxon>Ascomycota</taxon>
        <taxon>Pezizomycotina</taxon>
        <taxon>Eurotiomycetes</taxon>
        <taxon>Eurotiomycetidae</taxon>
        <taxon>Eurotiales</taxon>
        <taxon>Aspergillaceae</taxon>
        <taxon>Aspergillus</taxon>
        <taxon>Aspergillus subgen. Cremei</taxon>
    </lineage>
</organism>
<gene>
    <name evidence="1" type="ORF">ASPWEDRAFT_45354</name>
</gene>
<dbReference type="AlphaFoldDB" id="A0A1L9R918"/>
<evidence type="ECO:0000313" key="1">
    <source>
        <dbReference type="EMBL" id="OJJ31421.1"/>
    </source>
</evidence>
<dbReference type="RefSeq" id="XP_040685098.1">
    <property type="nucleotide sequence ID" value="XM_040836519.1"/>
</dbReference>